<feature type="compositionally biased region" description="Basic and acidic residues" evidence="6">
    <location>
        <begin position="390"/>
        <end position="399"/>
    </location>
</feature>
<feature type="compositionally biased region" description="Polar residues" evidence="6">
    <location>
        <begin position="1231"/>
        <end position="1244"/>
    </location>
</feature>
<feature type="compositionally biased region" description="Polar residues" evidence="6">
    <location>
        <begin position="1304"/>
        <end position="1320"/>
    </location>
</feature>
<feature type="region of interest" description="Disordered" evidence="6">
    <location>
        <begin position="1019"/>
        <end position="1075"/>
    </location>
</feature>
<feature type="region of interest" description="Disordered" evidence="6">
    <location>
        <begin position="2202"/>
        <end position="2270"/>
    </location>
</feature>
<dbReference type="CDD" id="cd17145">
    <property type="entry name" value="DCX1_RP1"/>
    <property type="match status" value="1"/>
</dbReference>
<dbReference type="Ensembl" id="ENSSDUT00000012394.1">
    <property type="protein sequence ID" value="ENSSDUP00000012174.1"/>
    <property type="gene ID" value="ENSSDUG00000008866.1"/>
</dbReference>
<comment type="subcellular location">
    <subcellularLocation>
        <location evidence="1">Cell projection</location>
    </subcellularLocation>
    <subcellularLocation>
        <location evidence="2">Cytoplasm</location>
    </subcellularLocation>
</comment>
<feature type="compositionally biased region" description="Polar residues" evidence="6">
    <location>
        <begin position="2136"/>
        <end position="2159"/>
    </location>
</feature>
<feature type="compositionally biased region" description="Acidic residues" evidence="6">
    <location>
        <begin position="1965"/>
        <end position="1976"/>
    </location>
</feature>
<feature type="compositionally biased region" description="Basic and acidic residues" evidence="6">
    <location>
        <begin position="2113"/>
        <end position="2123"/>
    </location>
</feature>
<feature type="compositionally biased region" description="Basic residues" evidence="6">
    <location>
        <begin position="1323"/>
        <end position="1335"/>
    </location>
</feature>
<evidence type="ECO:0000256" key="5">
    <source>
        <dbReference type="ARBA" id="ARBA00023273"/>
    </source>
</evidence>
<keyword evidence="5" id="KW-0966">Cell projection</keyword>
<dbReference type="GO" id="GO:0042461">
    <property type="term" value="P:photoreceptor cell development"/>
    <property type="evidence" value="ECO:0007669"/>
    <property type="project" value="TreeGrafter"/>
</dbReference>
<feature type="domain" description="Doublecortin" evidence="7">
    <location>
        <begin position="36"/>
        <end position="118"/>
    </location>
</feature>
<protein>
    <submittedName>
        <fullName evidence="8">RP1 axonemal microtubule associated</fullName>
    </submittedName>
</protein>
<dbReference type="InterPro" id="IPR003533">
    <property type="entry name" value="Doublecortin_dom"/>
</dbReference>
<feature type="compositionally biased region" description="Acidic residues" evidence="6">
    <location>
        <begin position="1905"/>
        <end position="1919"/>
    </location>
</feature>
<feature type="compositionally biased region" description="Polar residues" evidence="6">
    <location>
        <begin position="1336"/>
        <end position="1345"/>
    </location>
</feature>
<evidence type="ECO:0000256" key="2">
    <source>
        <dbReference type="ARBA" id="ARBA00004496"/>
    </source>
</evidence>
<feature type="region of interest" description="Disordered" evidence="6">
    <location>
        <begin position="1"/>
        <end position="29"/>
    </location>
</feature>
<feature type="compositionally biased region" description="Low complexity" evidence="6">
    <location>
        <begin position="1109"/>
        <end position="1119"/>
    </location>
</feature>
<dbReference type="GO" id="GO:0035082">
    <property type="term" value="P:axoneme assembly"/>
    <property type="evidence" value="ECO:0007669"/>
    <property type="project" value="TreeGrafter"/>
</dbReference>
<keyword evidence="9" id="KW-1185">Reference proteome</keyword>
<evidence type="ECO:0000256" key="6">
    <source>
        <dbReference type="SAM" id="MobiDB-lite"/>
    </source>
</evidence>
<dbReference type="GO" id="GO:0060041">
    <property type="term" value="P:retina development in camera-type eye"/>
    <property type="evidence" value="ECO:0007669"/>
    <property type="project" value="TreeGrafter"/>
</dbReference>
<evidence type="ECO:0000259" key="7">
    <source>
        <dbReference type="PROSITE" id="PS50309"/>
    </source>
</evidence>
<dbReference type="GO" id="GO:0035556">
    <property type="term" value="P:intracellular signal transduction"/>
    <property type="evidence" value="ECO:0007669"/>
    <property type="project" value="InterPro"/>
</dbReference>
<dbReference type="PROSITE" id="PS50309">
    <property type="entry name" value="DC"/>
    <property type="match status" value="2"/>
</dbReference>
<feature type="compositionally biased region" description="Polar residues" evidence="6">
    <location>
        <begin position="406"/>
        <end position="415"/>
    </location>
</feature>
<feature type="compositionally biased region" description="Polar residues" evidence="6">
    <location>
        <begin position="1135"/>
        <end position="1151"/>
    </location>
</feature>
<feature type="compositionally biased region" description="Polar residues" evidence="6">
    <location>
        <begin position="372"/>
        <end position="388"/>
    </location>
</feature>
<feature type="compositionally biased region" description="Basic and acidic residues" evidence="6">
    <location>
        <begin position="1716"/>
        <end position="1729"/>
    </location>
</feature>
<dbReference type="GeneTree" id="ENSGT00940000154242"/>
<reference evidence="8" key="1">
    <citation type="submission" date="2025-08" db="UniProtKB">
        <authorList>
            <consortium name="Ensembl"/>
        </authorList>
    </citation>
    <scope>IDENTIFICATION</scope>
</reference>
<feature type="compositionally biased region" description="Polar residues" evidence="6">
    <location>
        <begin position="2205"/>
        <end position="2220"/>
    </location>
</feature>
<feature type="region of interest" description="Disordered" evidence="6">
    <location>
        <begin position="707"/>
        <end position="785"/>
    </location>
</feature>
<dbReference type="Proteomes" id="UP000261420">
    <property type="component" value="Unplaced"/>
</dbReference>
<organism evidence="8 9">
    <name type="scientific">Seriola dumerili</name>
    <name type="common">Greater amberjack</name>
    <name type="synonym">Caranx dumerili</name>
    <dbReference type="NCBI Taxonomy" id="41447"/>
    <lineage>
        <taxon>Eukaryota</taxon>
        <taxon>Metazoa</taxon>
        <taxon>Chordata</taxon>
        <taxon>Craniata</taxon>
        <taxon>Vertebrata</taxon>
        <taxon>Euteleostomi</taxon>
        <taxon>Actinopterygii</taxon>
        <taxon>Neopterygii</taxon>
        <taxon>Teleostei</taxon>
        <taxon>Neoteleostei</taxon>
        <taxon>Acanthomorphata</taxon>
        <taxon>Carangaria</taxon>
        <taxon>Carangiformes</taxon>
        <taxon>Carangidae</taxon>
        <taxon>Seriola</taxon>
    </lineage>
</organism>
<feature type="compositionally biased region" description="Low complexity" evidence="6">
    <location>
        <begin position="1152"/>
        <end position="1180"/>
    </location>
</feature>
<accession>A0A3B4U0S8</accession>
<feature type="region of interest" description="Disordered" evidence="6">
    <location>
        <begin position="2019"/>
        <end position="2080"/>
    </location>
</feature>
<feature type="compositionally biased region" description="Polar residues" evidence="6">
    <location>
        <begin position="1039"/>
        <end position="1064"/>
    </location>
</feature>
<feature type="region of interest" description="Disordered" evidence="6">
    <location>
        <begin position="1598"/>
        <end position="1617"/>
    </location>
</feature>
<feature type="domain" description="Doublecortin" evidence="7">
    <location>
        <begin position="163"/>
        <end position="242"/>
    </location>
</feature>
<evidence type="ECO:0000256" key="3">
    <source>
        <dbReference type="ARBA" id="ARBA00022490"/>
    </source>
</evidence>
<dbReference type="FunFam" id="3.10.20.230:FF:000006">
    <property type="entry name" value="Oxygen-regulated protein 1"/>
    <property type="match status" value="1"/>
</dbReference>
<feature type="region of interest" description="Disordered" evidence="6">
    <location>
        <begin position="1659"/>
        <end position="2006"/>
    </location>
</feature>
<reference evidence="8" key="2">
    <citation type="submission" date="2025-09" db="UniProtKB">
        <authorList>
            <consortium name="Ensembl"/>
        </authorList>
    </citation>
    <scope>IDENTIFICATION</scope>
</reference>
<feature type="compositionally biased region" description="Low complexity" evidence="6">
    <location>
        <begin position="1704"/>
        <end position="1715"/>
    </location>
</feature>
<feature type="region of interest" description="Disordered" evidence="6">
    <location>
        <begin position="628"/>
        <end position="653"/>
    </location>
</feature>
<feature type="compositionally biased region" description="Acidic residues" evidence="6">
    <location>
        <begin position="1932"/>
        <end position="1956"/>
    </location>
</feature>
<feature type="compositionally biased region" description="Polar residues" evidence="6">
    <location>
        <begin position="1774"/>
        <end position="1784"/>
    </location>
</feature>
<evidence type="ECO:0000256" key="4">
    <source>
        <dbReference type="ARBA" id="ARBA00022737"/>
    </source>
</evidence>
<proteinExistence type="predicted"/>
<feature type="compositionally biased region" description="Polar residues" evidence="6">
    <location>
        <begin position="2408"/>
        <end position="2418"/>
    </location>
</feature>
<evidence type="ECO:0000313" key="8">
    <source>
        <dbReference type="Ensembl" id="ENSSDUP00000012174.1"/>
    </source>
</evidence>
<keyword evidence="3" id="KW-0963">Cytoplasm</keyword>
<feature type="compositionally biased region" description="Polar residues" evidence="6">
    <location>
        <begin position="724"/>
        <end position="777"/>
    </location>
</feature>
<keyword evidence="4" id="KW-0677">Repeat</keyword>
<dbReference type="OMA" id="FCGEHCP"/>
<dbReference type="PANTHER" id="PTHR23005:SF4">
    <property type="entry name" value="OXYGEN-REGULATED PROTEIN 1"/>
    <property type="match status" value="1"/>
</dbReference>
<feature type="compositionally biased region" description="Basic and acidic residues" evidence="6">
    <location>
        <begin position="1920"/>
        <end position="1929"/>
    </location>
</feature>
<evidence type="ECO:0000256" key="1">
    <source>
        <dbReference type="ARBA" id="ARBA00004316"/>
    </source>
</evidence>
<feature type="compositionally biased region" description="Basic and acidic residues" evidence="6">
    <location>
        <begin position="2095"/>
        <end position="2105"/>
    </location>
</feature>
<evidence type="ECO:0000313" key="9">
    <source>
        <dbReference type="Proteomes" id="UP000261420"/>
    </source>
</evidence>
<dbReference type="STRING" id="41447.ENSSDUP00000012174"/>
<feature type="region of interest" description="Disordered" evidence="6">
    <location>
        <begin position="2095"/>
        <end position="2172"/>
    </location>
</feature>
<feature type="region of interest" description="Disordered" evidence="6">
    <location>
        <begin position="1109"/>
        <end position="1345"/>
    </location>
</feature>
<feature type="compositionally biased region" description="Basic and acidic residues" evidence="6">
    <location>
        <begin position="636"/>
        <end position="648"/>
    </location>
</feature>
<feature type="compositionally biased region" description="Basic and acidic residues" evidence="6">
    <location>
        <begin position="2238"/>
        <end position="2249"/>
    </location>
</feature>
<feature type="compositionally biased region" description="Acidic residues" evidence="6">
    <location>
        <begin position="1686"/>
        <end position="1703"/>
    </location>
</feature>
<sequence length="2500" mass="276499">MNPTGLRRIPPDQSSGSGHSFGSRRHPSIKDPILSKRVCFYKSGDPQFNGLRMVINNRTFKTFDALLDSLSKKVPLPFGVRNITTPRGVHAIYNLDELEDGKSYICSDSRKVKPINLALARKKLPPWYHARPVSSRRRTVQQARFFPGRNNHKQERVVVRTPKRLLVFRNGDPTVKYTVVLHKRTTPTFESILEYISELMQFHVVKLHTPDGRRVDSLPGLILCSGTVVAAGREPFRSANYNVQKSLTPTWLPTNRKGPRRLKSLNRKKKSMSYSSKSRNFSPSSEHRILESVAETEGDGAEGQGCLLPAEDDIEKSFRVNQDGSMTVEMKVRLTIKEEETIHWTTTLTRSSVANQCNVSCLTEPEAEQEICSPTSNSLDPQSPADSTDSIDKDRTKDNNDEDPPSLSNGAPSESGNEEDYIKVQTDMLSPRRAPTPGYKQIIKKQASMESIKSLLAEGIQEGMVGSYSYKEQTENGAMTEQYCMVKQTTTKPVPKPRRFGSVDANNISSRNVSTFKSAAMSEILQIESSGEEVTETVLHIYEHQTCQDNFFANICAQGMSATGISFGRPATSETGQLSSNNEFEPELWRPSTASESISIWRAENMSITSDLTLPSLETGAIQATIRQQQFSKSTRSKDKPQQREVNKAKRVYSKTKVINKHIRRLLTPGKRQKDNSAEASEMRKKVKTFSSAGFIKRIYGNKSKTAKNTMKLKKGPAEKVASSVKTNTSQPSDDTNIPSSLTENSSGTVSSETSRLNVSSTEVSQSRGILTRQTSMHQDKKNENKSYDISKTMALPAFHSSSSVTNEYVENWLEKAQLNPTSYPDEGGKKAVILLQTENSSCGGSEYNGGLINVAEERKCQENKSDIQPCQTLKSDPLQESLLGSSVKLRIQSFENKSSSSSAEKTAVTQQGDIAHSHDTTTNTENCTSAAQNNTEEIKPLLNGNRSEMNPVTKKTLTEMPSGIIMENKSSPIKISLQKATPSKTISMELPPPPPPAEITEHSSTEYFVTDVPSVASSPSYRLSSASSQMSDDHPLSISPTSDKTISPTDHAMETTTSVQTDIPSMPREAPLPRCPSIKRAPLVSNLSLERKMSLRKACLDKYTLCTDASSDTSSSSTPINTVGDDDKVLPNAICSTETQLPPEKTQQSNSSPSVSPTSVTSGERISSASISSSEAPTPSDIPFKETKTNKTPFLPQKEASSPKSLAKEVKQISSPSPERKPQTKKFSSELANNSPKLSSLQNHHSDKSMSPNIGIREHATPIATPSTERKKMHYKPNLQKRPSPYSQSLDMVSPPVRHKSSRQMLSRNLSSDNASEPGSVTHRKTSSERKRRQTSQSIKSTAELNKMLEASQIDKNEAKKTNDLTNTDQSVTETQLMPQPLNVANQPNMKPVLEKICYSIKSIRQIARNKHRSCLEKSNSLPDFSSHVASTFGSSSKALLAFLSVMTLKEGITNFNMDELNANNVSCAEALKMIDSLREIASIEDSHKLKVSLSNLQQSTSKQLLQSWKDFQELSNKCKSRSSTPNCSEEELITEASPEKDCGTEENVIDEIMDNLDIPEKLKVELASLSMGVKTESDDEEKMSARFMGKVELSPKDISDSEVSHSSTEDAVNVGDVTQDEKFNVDVSSIIKKFTNINQQKQSDMDSSHLITERVKHEPNDQTTTDEDSHYGQNGAVKCPPAEPVEEDREAMNSCEEENLENQETLNMNGVVSSEKDHEKESHEVECKQLQMQSEESVSIPENELTSDDESGSDDEGQDISSVNKDVEQGESCKQSVSSSEAGEQHSSEEEQLEIECEEIKQEGSEGENLSNPDSDSEEEEDKQPSSNYYVELSVSRKESISSPDSENQSLTEEEKPEVECRDLSNEDTLSYPASLPESEKVPDIQISGMGLNISVDESTGNSDEDEKSSSEEEQAEAECKELKVIIEESLSETEEEKEIIEEEEHLDDLSDHEEETRKALIEETEEDNVSSDNEDPHADKKHIFGTKDLSNLDSYTEKDSSSLIKSDSLAKRCRFNADEDSGNDHSSCEEQVEVEQIKSSVEEELSYYEKESSSEEQANMDTYTEESCKEYEEAPAQSDVTIAERVGLLEKQAADAQKRENVTDIPAIRHSSERNTHLESDAEDSPSESPTSQSTICPPSAPQSSLSFSYDSSGVITTEPEGNRVKSIREMFLAKSATDIQHGLRRFPNPNTSELRELRAETSASGGYQSQTSSELSSGEDDSARKSITKGFVRRAIERLYGKKDDNPDEDPSERPPSAPKQKKKEHSSIFSPFHIAHCKAVSELSYFNSSNALDTLSEATRCIAFNAQVGPGDSVPIDNGRWLLRENTLIRKSVSDPVGINKAFTNSPLGEGTCEDTEQNTTYSLFTTKTEVEDKTNSLTRKCTYFSLPHASDSDVCQDDLSTVSKSSANGDSVTDTKDNSEDTKTWVERNGMLPAVVTDFKMMDNKVHPLTELPSDGGVVVVQPGKGQGVVNRRLQEPDVLDFLYNFCGEHCPIL</sequence>
<feature type="compositionally biased region" description="Polar residues" evidence="6">
    <location>
        <begin position="1843"/>
        <end position="1853"/>
    </location>
</feature>
<feature type="region of interest" description="Disordered" evidence="6">
    <location>
        <begin position="2408"/>
        <end position="2427"/>
    </location>
</feature>
<dbReference type="Pfam" id="PF03607">
    <property type="entry name" value="DCX"/>
    <property type="match status" value="2"/>
</dbReference>
<dbReference type="PANTHER" id="PTHR23005">
    <property type="entry name" value="RETINITIS PIGMENTOSA 1 PROTEIN"/>
    <property type="match status" value="1"/>
</dbReference>
<feature type="compositionally biased region" description="Low complexity" evidence="6">
    <location>
        <begin position="1019"/>
        <end position="1029"/>
    </location>
</feature>
<dbReference type="SUPFAM" id="SSF89837">
    <property type="entry name" value="Doublecortin (DC)"/>
    <property type="match status" value="2"/>
</dbReference>
<feature type="compositionally biased region" description="Basic residues" evidence="6">
    <location>
        <begin position="257"/>
        <end position="271"/>
    </location>
</feature>
<dbReference type="Gene3D" id="3.10.20.230">
    <property type="entry name" value="Doublecortin domain"/>
    <property type="match status" value="2"/>
</dbReference>
<dbReference type="GO" id="GO:0005930">
    <property type="term" value="C:axoneme"/>
    <property type="evidence" value="ECO:0007669"/>
    <property type="project" value="TreeGrafter"/>
</dbReference>
<dbReference type="GO" id="GO:0043005">
    <property type="term" value="C:neuron projection"/>
    <property type="evidence" value="ECO:0007669"/>
    <property type="project" value="UniProtKB-ARBA"/>
</dbReference>
<feature type="compositionally biased region" description="Acidic residues" evidence="6">
    <location>
        <begin position="1747"/>
        <end position="1760"/>
    </location>
</feature>
<feature type="region of interest" description="Disordered" evidence="6">
    <location>
        <begin position="250"/>
        <end position="286"/>
    </location>
</feature>
<dbReference type="SMART" id="SM00537">
    <property type="entry name" value="DCX"/>
    <property type="match status" value="2"/>
</dbReference>
<feature type="region of interest" description="Disordered" evidence="6">
    <location>
        <begin position="370"/>
        <end position="418"/>
    </location>
</feature>
<name>A0A3B4U0S8_SERDU</name>
<dbReference type="InterPro" id="IPR036572">
    <property type="entry name" value="Doublecortin_dom_sf"/>
</dbReference>